<dbReference type="PROSITE" id="PS51257">
    <property type="entry name" value="PROKAR_LIPOPROTEIN"/>
    <property type="match status" value="1"/>
</dbReference>
<gene>
    <name evidence="1" type="ORF">METZ01_LOCUS427985</name>
</gene>
<dbReference type="EMBL" id="UINC01170873">
    <property type="protein sequence ID" value="SVD75131.1"/>
    <property type="molecule type" value="Genomic_DNA"/>
</dbReference>
<name>A0A382XXC5_9ZZZZ</name>
<organism evidence="1">
    <name type="scientific">marine metagenome</name>
    <dbReference type="NCBI Taxonomy" id="408172"/>
    <lineage>
        <taxon>unclassified sequences</taxon>
        <taxon>metagenomes</taxon>
        <taxon>ecological metagenomes</taxon>
    </lineage>
</organism>
<sequence>MFKKIIIVALSATFLLTACGPLTLGRHFKVNPSTDIKIGHDQQKDILRKLGQPYRRAVDAKGRQIFTYLWADGNGGGKKCTIAFNKNGVVSIIEVVP</sequence>
<protein>
    <recommendedName>
        <fullName evidence="2">Lipoprotein SmpA/OmlA domain-containing protein</fullName>
    </recommendedName>
</protein>
<reference evidence="1" key="1">
    <citation type="submission" date="2018-05" db="EMBL/GenBank/DDBJ databases">
        <authorList>
            <person name="Lanie J.A."/>
            <person name="Ng W.-L."/>
            <person name="Kazmierczak K.M."/>
            <person name="Andrzejewski T.M."/>
            <person name="Davidsen T.M."/>
            <person name="Wayne K.J."/>
            <person name="Tettelin H."/>
            <person name="Glass J.I."/>
            <person name="Rusch D."/>
            <person name="Podicherti R."/>
            <person name="Tsui H.-C.T."/>
            <person name="Winkler M.E."/>
        </authorList>
    </citation>
    <scope>NUCLEOTIDE SEQUENCE</scope>
</reference>
<evidence type="ECO:0008006" key="2">
    <source>
        <dbReference type="Google" id="ProtNLM"/>
    </source>
</evidence>
<accession>A0A382XXC5</accession>
<proteinExistence type="predicted"/>
<dbReference type="AlphaFoldDB" id="A0A382XXC5"/>
<evidence type="ECO:0000313" key="1">
    <source>
        <dbReference type="EMBL" id="SVD75131.1"/>
    </source>
</evidence>